<gene>
    <name evidence="1" type="ORF">L201_000932</name>
</gene>
<dbReference type="GeneID" id="91091604"/>
<evidence type="ECO:0000313" key="1">
    <source>
        <dbReference type="EMBL" id="WWC86061.1"/>
    </source>
</evidence>
<reference evidence="1 2" key="1">
    <citation type="submission" date="2024-01" db="EMBL/GenBank/DDBJ databases">
        <title>Comparative genomics of Cryptococcus and Kwoniella reveals pathogenesis evolution and contrasting modes of karyotype evolution via chromosome fusion or intercentromeric recombination.</title>
        <authorList>
            <person name="Coelho M.A."/>
            <person name="David-Palma M."/>
            <person name="Shea T."/>
            <person name="Bowers K."/>
            <person name="McGinley-Smith S."/>
            <person name="Mohammad A.W."/>
            <person name="Gnirke A."/>
            <person name="Yurkov A.M."/>
            <person name="Nowrousian M."/>
            <person name="Sun S."/>
            <person name="Cuomo C.A."/>
            <person name="Heitman J."/>
        </authorList>
    </citation>
    <scope>NUCLEOTIDE SEQUENCE [LARGE SCALE GENOMIC DNA]</scope>
    <source>
        <strain evidence="1 2">CBS 6074</strain>
    </source>
</reference>
<dbReference type="RefSeq" id="XP_066072824.1">
    <property type="nucleotide sequence ID" value="XM_066216727.1"/>
</dbReference>
<dbReference type="AlphaFoldDB" id="A0AAX4JM39"/>
<dbReference type="Proteomes" id="UP001355207">
    <property type="component" value="Chromosome 1"/>
</dbReference>
<evidence type="ECO:0000313" key="2">
    <source>
        <dbReference type="Proteomes" id="UP001355207"/>
    </source>
</evidence>
<accession>A0AAX4JM39</accession>
<dbReference type="EMBL" id="CP144098">
    <property type="protein sequence ID" value="WWC86061.1"/>
    <property type="molecule type" value="Genomic_DNA"/>
</dbReference>
<organism evidence="1 2">
    <name type="scientific">Kwoniella dendrophila CBS 6074</name>
    <dbReference type="NCBI Taxonomy" id="1295534"/>
    <lineage>
        <taxon>Eukaryota</taxon>
        <taxon>Fungi</taxon>
        <taxon>Dikarya</taxon>
        <taxon>Basidiomycota</taxon>
        <taxon>Agaricomycotina</taxon>
        <taxon>Tremellomycetes</taxon>
        <taxon>Tremellales</taxon>
        <taxon>Cryptococcaceae</taxon>
        <taxon>Kwoniella</taxon>
    </lineage>
</organism>
<keyword evidence="2" id="KW-1185">Reference proteome</keyword>
<proteinExistence type="predicted"/>
<name>A0AAX4JM39_9TREE</name>
<sequence>MSEFSSTIVMETYFEVGSRKPRCDFKVLNENGTEEMPSSTNPTYTAASTKLQGHIEYLINHQTKSWSSIIDYTNRKHNRIGEASQQLERLGSHAVATFRMDPRNAGSTIIYQGYTDSII</sequence>
<protein>
    <submittedName>
        <fullName evidence="1">Uncharacterized protein</fullName>
    </submittedName>
</protein>